<reference evidence="2" key="1">
    <citation type="journal article" date="2020" name="mSystems">
        <title>Genome- and Community-Level Interaction Insights into Carbon Utilization and Element Cycling Functions of Hydrothermarchaeota in Hydrothermal Sediment.</title>
        <authorList>
            <person name="Zhou Z."/>
            <person name="Liu Y."/>
            <person name="Xu W."/>
            <person name="Pan J."/>
            <person name="Luo Z.H."/>
            <person name="Li M."/>
        </authorList>
    </citation>
    <scope>NUCLEOTIDE SEQUENCE [LARGE SCALE GENOMIC DNA]</scope>
    <source>
        <strain evidence="2">HyVt-380</strain>
    </source>
</reference>
<name>A0A7C1VMU0_9GAMM</name>
<evidence type="ECO:0000313" key="2">
    <source>
        <dbReference type="EMBL" id="HEC73126.1"/>
    </source>
</evidence>
<organism evidence="2">
    <name type="scientific">Methylophaga aminisulfidivorans</name>
    <dbReference type="NCBI Taxonomy" id="230105"/>
    <lineage>
        <taxon>Bacteria</taxon>
        <taxon>Pseudomonadati</taxon>
        <taxon>Pseudomonadota</taxon>
        <taxon>Gammaproteobacteria</taxon>
        <taxon>Thiotrichales</taxon>
        <taxon>Piscirickettsiaceae</taxon>
        <taxon>Methylophaga</taxon>
    </lineage>
</organism>
<dbReference type="AlphaFoldDB" id="A0A7C1VMU0"/>
<feature type="region of interest" description="Disordered" evidence="1">
    <location>
        <begin position="127"/>
        <end position="159"/>
    </location>
</feature>
<comment type="caution">
    <text evidence="2">The sequence shown here is derived from an EMBL/GenBank/DDBJ whole genome shotgun (WGS) entry which is preliminary data.</text>
</comment>
<sequence length="159" mass="18064">MAISQESWDVAQAMFEGGASLQEISFKTDIDRSTISKKAKKLGWEKGVNQQLIADEVRVETEKSTLNQQQVEYHDFQVSSQLALIKDIERFSSNAMRKAGELLQVSESGSDFKALVEGVDRISVTNKINERHAKPSQVQQNTQINNEQPRTLDDFYRQE</sequence>
<feature type="compositionally biased region" description="Polar residues" evidence="1">
    <location>
        <begin position="136"/>
        <end position="149"/>
    </location>
</feature>
<dbReference type="EMBL" id="DRHY01000046">
    <property type="protein sequence ID" value="HEC73126.1"/>
    <property type="molecule type" value="Genomic_DNA"/>
</dbReference>
<gene>
    <name evidence="2" type="ORF">ENI26_02000</name>
</gene>
<proteinExistence type="predicted"/>
<feature type="compositionally biased region" description="Basic and acidic residues" evidence="1">
    <location>
        <begin position="150"/>
        <end position="159"/>
    </location>
</feature>
<protein>
    <submittedName>
        <fullName evidence="2">Uncharacterized protein</fullName>
    </submittedName>
</protein>
<accession>A0A7C1VMU0</accession>
<evidence type="ECO:0000256" key="1">
    <source>
        <dbReference type="SAM" id="MobiDB-lite"/>
    </source>
</evidence>
<dbReference type="Proteomes" id="UP000886384">
    <property type="component" value="Unassembled WGS sequence"/>
</dbReference>